<dbReference type="EMBL" id="JAMTCP010000003">
    <property type="protein sequence ID" value="MCP2257368.1"/>
    <property type="molecule type" value="Genomic_DNA"/>
</dbReference>
<keyword evidence="5" id="KW-0408">Iron</keyword>
<comment type="caution">
    <text evidence="9">The sequence shown here is derived from an EMBL/GenBank/DDBJ whole genome shotgun (WGS) entry which is preliminary data.</text>
</comment>
<dbReference type="Pfam" id="PF00351">
    <property type="entry name" value="Biopterin_H"/>
    <property type="match status" value="1"/>
</dbReference>
<dbReference type="InterPro" id="IPR036951">
    <property type="entry name" value="ArAA_hydroxylase_sf"/>
</dbReference>
<feature type="region of interest" description="Disordered" evidence="7">
    <location>
        <begin position="1"/>
        <end position="25"/>
    </location>
</feature>
<gene>
    <name evidence="9" type="ORF">LX15_001053</name>
</gene>
<dbReference type="NCBIfam" id="NF008877">
    <property type="entry name" value="PRK11913.1-2"/>
    <property type="match status" value="1"/>
</dbReference>
<keyword evidence="6" id="KW-0503">Monooxygenase</keyword>
<evidence type="ECO:0000256" key="7">
    <source>
        <dbReference type="SAM" id="MobiDB-lite"/>
    </source>
</evidence>
<dbReference type="InterPro" id="IPR001273">
    <property type="entry name" value="ArAA_hydroxylase"/>
</dbReference>
<organism evidence="9 10">
    <name type="scientific">Streptoalloteichus tenebrarius (strain ATCC 17920 / DSM 40477 / JCM 4838 / CBS 697.72 / NBRC 16177 / NCIMB 11028 / NRRL B-12390 / A12253. 1 / ISP 5477)</name>
    <name type="common">Streptomyces tenebrarius</name>
    <dbReference type="NCBI Taxonomy" id="1933"/>
    <lineage>
        <taxon>Bacteria</taxon>
        <taxon>Bacillati</taxon>
        <taxon>Actinomycetota</taxon>
        <taxon>Actinomycetes</taxon>
        <taxon>Pseudonocardiales</taxon>
        <taxon>Pseudonocardiaceae</taxon>
        <taxon>Streptoalloteichus</taxon>
    </lineage>
</organism>
<protein>
    <submittedName>
        <fullName evidence="9">Phenylalanine-4-hydroxylase</fullName>
    </submittedName>
</protein>
<dbReference type="Gene3D" id="1.10.800.10">
    <property type="entry name" value="Aromatic amino acid hydroxylase"/>
    <property type="match status" value="1"/>
</dbReference>
<evidence type="ECO:0000256" key="6">
    <source>
        <dbReference type="ARBA" id="ARBA00023033"/>
    </source>
</evidence>
<keyword evidence="4" id="KW-0560">Oxidoreductase</keyword>
<evidence type="ECO:0000313" key="10">
    <source>
        <dbReference type="Proteomes" id="UP001205311"/>
    </source>
</evidence>
<evidence type="ECO:0000313" key="9">
    <source>
        <dbReference type="EMBL" id="MCP2257368.1"/>
    </source>
</evidence>
<accession>A0ABT1HPE2</accession>
<evidence type="ECO:0000256" key="2">
    <source>
        <dbReference type="ARBA" id="ARBA00009712"/>
    </source>
</evidence>
<dbReference type="PANTHER" id="PTHR11473:SF24">
    <property type="entry name" value="PHENYLALANINE-4-HYDROXYLASE"/>
    <property type="match status" value="1"/>
</dbReference>
<evidence type="ECO:0000256" key="1">
    <source>
        <dbReference type="ARBA" id="ARBA00001954"/>
    </source>
</evidence>
<reference evidence="9 10" key="1">
    <citation type="submission" date="2022-06" db="EMBL/GenBank/DDBJ databases">
        <title>Genomic Encyclopedia of Archaeal and Bacterial Type Strains, Phase II (KMG-II): from individual species to whole genera.</title>
        <authorList>
            <person name="Goeker M."/>
        </authorList>
    </citation>
    <scope>NUCLEOTIDE SEQUENCE [LARGE SCALE GENOMIC DNA]</scope>
    <source>
        <strain evidence="9 10">DSM 40477</strain>
    </source>
</reference>
<dbReference type="PANTHER" id="PTHR11473">
    <property type="entry name" value="AROMATIC AMINO ACID HYDROXYLASE"/>
    <property type="match status" value="1"/>
</dbReference>
<proteinExistence type="inferred from homology"/>
<comment type="similarity">
    <text evidence="2">Belongs to the biopterin-dependent aromatic amino acid hydroxylase family.</text>
</comment>
<dbReference type="InterPro" id="IPR036329">
    <property type="entry name" value="Aro-AA_hydroxylase_C_sf"/>
</dbReference>
<keyword evidence="3" id="KW-0479">Metal-binding</keyword>
<evidence type="ECO:0000259" key="8">
    <source>
        <dbReference type="PROSITE" id="PS51410"/>
    </source>
</evidence>
<dbReference type="Proteomes" id="UP001205311">
    <property type="component" value="Unassembled WGS sequence"/>
</dbReference>
<dbReference type="SUPFAM" id="SSF56534">
    <property type="entry name" value="Aromatic aminoacid monoxygenases, catalytic and oligomerization domains"/>
    <property type="match status" value="1"/>
</dbReference>
<comment type="cofactor">
    <cofactor evidence="1">
        <name>Fe(2+)</name>
        <dbReference type="ChEBI" id="CHEBI:29033"/>
    </cofactor>
</comment>
<feature type="domain" description="Biopterin-dependent aromatic amino acid hydroxylase family profile" evidence="8">
    <location>
        <begin position="1"/>
        <end position="293"/>
    </location>
</feature>
<sequence>MNQPRVRTPVAVDGRLGPASRHPGMADPAYLARRRALGELARDHRVGDPAPTVTYSDAEHRMWGLVHRTLVRVQRRHACRAIADVIEAVDIPDDHVPQHAEVNSRLQRLTGFRFTLTGGLVDSRRLYGAMADGYFHGVQYLRHPAVPFYTPEPDALHDLVGHGTQLAAPRFAELYRVIGRAVHRVETAEAVSLIDRLFWFTVEYGVVRENGDLKAYGAALLSSYGEIECFRDAEIRPLDLRAMANTPYQINGYQPILYRAESLDHLTDTLGEFFDEMDDDTPVRLCHWPGTRD</sequence>
<evidence type="ECO:0000256" key="4">
    <source>
        <dbReference type="ARBA" id="ARBA00023002"/>
    </source>
</evidence>
<dbReference type="InterPro" id="IPR019774">
    <property type="entry name" value="Aromatic-AA_hydroxylase_C"/>
</dbReference>
<name>A0ABT1HPE2_STRSD</name>
<evidence type="ECO:0000256" key="5">
    <source>
        <dbReference type="ARBA" id="ARBA00023004"/>
    </source>
</evidence>
<evidence type="ECO:0000256" key="3">
    <source>
        <dbReference type="ARBA" id="ARBA00022723"/>
    </source>
</evidence>
<dbReference type="PRINTS" id="PR00372">
    <property type="entry name" value="FYWHYDRXLASE"/>
</dbReference>
<dbReference type="PROSITE" id="PS51410">
    <property type="entry name" value="BH4_AAA_HYDROXYL_2"/>
    <property type="match status" value="1"/>
</dbReference>
<keyword evidence="10" id="KW-1185">Reference proteome</keyword>